<keyword evidence="2" id="KW-0963">Cytoplasm</keyword>
<evidence type="ECO:0000313" key="4">
    <source>
        <dbReference type="Proteomes" id="UP000529795"/>
    </source>
</evidence>
<dbReference type="InterPro" id="IPR005627">
    <property type="entry name" value="CutC-like"/>
</dbReference>
<evidence type="ECO:0000313" key="3">
    <source>
        <dbReference type="EMBL" id="MBB4154526.1"/>
    </source>
</evidence>
<dbReference type="Gene3D" id="3.20.20.380">
    <property type="entry name" value="Copper homeostasis (CutC) domain"/>
    <property type="match status" value="1"/>
</dbReference>
<protein>
    <recommendedName>
        <fullName evidence="2">PF03932 family protein CutC</fullName>
    </recommendedName>
</protein>
<dbReference type="EMBL" id="JACIEV010000006">
    <property type="protein sequence ID" value="MBB4154526.1"/>
    <property type="molecule type" value="Genomic_DNA"/>
</dbReference>
<evidence type="ECO:0000256" key="1">
    <source>
        <dbReference type="ARBA" id="ARBA00007768"/>
    </source>
</evidence>
<comment type="subcellular location">
    <subcellularLocation>
        <location evidence="2">Cytoplasm</location>
    </subcellularLocation>
</comment>
<dbReference type="Pfam" id="PF03932">
    <property type="entry name" value="CutC"/>
    <property type="match status" value="1"/>
</dbReference>
<dbReference type="Proteomes" id="UP000529795">
    <property type="component" value="Unassembled WGS sequence"/>
</dbReference>
<comment type="caution">
    <text evidence="3">The sequence shown here is derived from an EMBL/GenBank/DDBJ whole genome shotgun (WGS) entry which is preliminary data.</text>
</comment>
<dbReference type="HAMAP" id="MF_00795">
    <property type="entry name" value="CutC"/>
    <property type="match status" value="1"/>
</dbReference>
<proteinExistence type="inferred from homology"/>
<dbReference type="PANTHER" id="PTHR12598">
    <property type="entry name" value="COPPER HOMEOSTASIS PROTEIN CUTC"/>
    <property type="match status" value="1"/>
</dbReference>
<keyword evidence="4" id="KW-1185">Reference proteome</keyword>
<evidence type="ECO:0000256" key="2">
    <source>
        <dbReference type="HAMAP-Rule" id="MF_00795"/>
    </source>
</evidence>
<gene>
    <name evidence="2" type="primary">cutC</name>
    <name evidence="3" type="ORF">GGQ80_002439</name>
</gene>
<dbReference type="CDD" id="cd00945">
    <property type="entry name" value="Aldolase_Class_I"/>
    <property type="match status" value="1"/>
</dbReference>
<dbReference type="GO" id="GO:0005737">
    <property type="term" value="C:cytoplasm"/>
    <property type="evidence" value="ECO:0007669"/>
    <property type="project" value="UniProtKB-SubCell"/>
</dbReference>
<comment type="similarity">
    <text evidence="1 2">Belongs to the CutC family.</text>
</comment>
<dbReference type="PANTHER" id="PTHR12598:SF0">
    <property type="entry name" value="COPPER HOMEOSTASIS PROTEIN CUTC HOMOLOG"/>
    <property type="match status" value="1"/>
</dbReference>
<dbReference type="GO" id="GO:0005507">
    <property type="term" value="F:copper ion binding"/>
    <property type="evidence" value="ECO:0007669"/>
    <property type="project" value="TreeGrafter"/>
</dbReference>
<name>A0A840FE88_9SPHN</name>
<comment type="caution">
    <text evidence="2">Once thought to be involved in copper homeostasis, experiments in E.coli have shown this is not the case.</text>
</comment>
<organism evidence="3 4">
    <name type="scientific">Sphingomonas jinjuensis</name>
    <dbReference type="NCBI Taxonomy" id="535907"/>
    <lineage>
        <taxon>Bacteria</taxon>
        <taxon>Pseudomonadati</taxon>
        <taxon>Pseudomonadota</taxon>
        <taxon>Alphaproteobacteria</taxon>
        <taxon>Sphingomonadales</taxon>
        <taxon>Sphingomonadaceae</taxon>
        <taxon>Sphingomonas</taxon>
    </lineage>
</organism>
<reference evidence="3 4" key="1">
    <citation type="submission" date="2020-08" db="EMBL/GenBank/DDBJ databases">
        <title>Genomic Encyclopedia of Type Strains, Phase IV (KMG-IV): sequencing the most valuable type-strain genomes for metagenomic binning, comparative biology and taxonomic classification.</title>
        <authorList>
            <person name="Goeker M."/>
        </authorList>
    </citation>
    <scope>NUCLEOTIDE SEQUENCE [LARGE SCALE GENOMIC DNA]</scope>
    <source>
        <strain evidence="3 4">YC6723</strain>
    </source>
</reference>
<dbReference type="SUPFAM" id="SSF110395">
    <property type="entry name" value="CutC-like"/>
    <property type="match status" value="1"/>
</dbReference>
<accession>A0A840FE88</accession>
<dbReference type="AlphaFoldDB" id="A0A840FE88"/>
<dbReference type="InterPro" id="IPR036822">
    <property type="entry name" value="CutC-like_dom_sf"/>
</dbReference>
<sequence length="261" mass="27392">MHPFEPQRTKRRMMMLEICVDDLAGIEAAAAGGANRIELCSVLSIGGMTPTAAFTEQAVELAHARGMAIRAMVRPRGGDFAYDDADMAMAAAEARWLASRVDGLVFGAAKDGRLDEAAMARFIEAARGVRPDIALTLHRAIDATADPAAEVEVAVRLGFDLVLTSGGAVAAPDAADVIRAMVERVGDRCRIMAGAGVRPDNVAALVAATGVRDVHGSASSPTRASDALADKLEFSPQPRRTDPDVVRGLRTAIDTLETTTA</sequence>